<proteinExistence type="predicted"/>
<gene>
    <name evidence="2" type="ORF">BQ4739_LOCUS1744</name>
</gene>
<organism evidence="2 3">
    <name type="scientific">Tetradesmus obliquus</name>
    <name type="common">Green alga</name>
    <name type="synonym">Acutodesmus obliquus</name>
    <dbReference type="NCBI Taxonomy" id="3088"/>
    <lineage>
        <taxon>Eukaryota</taxon>
        <taxon>Viridiplantae</taxon>
        <taxon>Chlorophyta</taxon>
        <taxon>core chlorophytes</taxon>
        <taxon>Chlorophyceae</taxon>
        <taxon>CS clade</taxon>
        <taxon>Sphaeropleales</taxon>
        <taxon>Scenedesmaceae</taxon>
        <taxon>Tetradesmus</taxon>
    </lineage>
</organism>
<name>A0A383V7T6_TETOB</name>
<dbReference type="AlphaFoldDB" id="A0A383V7T6"/>
<evidence type="ECO:0000256" key="1">
    <source>
        <dbReference type="SAM" id="MobiDB-lite"/>
    </source>
</evidence>
<keyword evidence="3" id="KW-1185">Reference proteome</keyword>
<feature type="compositionally biased region" description="Low complexity" evidence="1">
    <location>
        <begin position="67"/>
        <end position="78"/>
    </location>
</feature>
<reference evidence="2 3" key="1">
    <citation type="submission" date="2016-10" db="EMBL/GenBank/DDBJ databases">
        <authorList>
            <person name="Cai Z."/>
        </authorList>
    </citation>
    <scope>NUCLEOTIDE SEQUENCE [LARGE SCALE GENOMIC DNA]</scope>
</reference>
<dbReference type="EMBL" id="FNXT01000131">
    <property type="protein sequence ID" value="SZX61231.1"/>
    <property type="molecule type" value="Genomic_DNA"/>
</dbReference>
<feature type="region of interest" description="Disordered" evidence="1">
    <location>
        <begin position="67"/>
        <end position="115"/>
    </location>
</feature>
<evidence type="ECO:0000313" key="2">
    <source>
        <dbReference type="EMBL" id="SZX61231.1"/>
    </source>
</evidence>
<sequence length="115" mass="13139">MQFLKALGSVLQQSQRAARSLERSVQEVVEVLQPGPLGATAARWDAQRRAEAEQAVQQALDNWQALQQQQRQQQQEQWMEGTAQHSELWNAPEQHHSGVQQQQQQQQQHEGHANS</sequence>
<evidence type="ECO:0000313" key="3">
    <source>
        <dbReference type="Proteomes" id="UP000256970"/>
    </source>
</evidence>
<accession>A0A383V7T6</accession>
<dbReference type="Proteomes" id="UP000256970">
    <property type="component" value="Unassembled WGS sequence"/>
</dbReference>
<protein>
    <submittedName>
        <fullName evidence="2">Uncharacterized protein</fullName>
    </submittedName>
</protein>